<evidence type="ECO:0000313" key="1">
    <source>
        <dbReference type="EMBL" id="JAE26310.1"/>
    </source>
</evidence>
<dbReference type="AlphaFoldDB" id="A0A0A9GME4"/>
<name>A0A0A9GME4_ARUDO</name>
<organism evidence="1">
    <name type="scientific">Arundo donax</name>
    <name type="common">Giant reed</name>
    <name type="synonym">Donax arundinaceus</name>
    <dbReference type="NCBI Taxonomy" id="35708"/>
    <lineage>
        <taxon>Eukaryota</taxon>
        <taxon>Viridiplantae</taxon>
        <taxon>Streptophyta</taxon>
        <taxon>Embryophyta</taxon>
        <taxon>Tracheophyta</taxon>
        <taxon>Spermatophyta</taxon>
        <taxon>Magnoliopsida</taxon>
        <taxon>Liliopsida</taxon>
        <taxon>Poales</taxon>
        <taxon>Poaceae</taxon>
        <taxon>PACMAD clade</taxon>
        <taxon>Arundinoideae</taxon>
        <taxon>Arundineae</taxon>
        <taxon>Arundo</taxon>
    </lineage>
</organism>
<proteinExistence type="predicted"/>
<accession>A0A0A9GME4</accession>
<protein>
    <submittedName>
        <fullName evidence="1">Uncharacterized protein</fullName>
    </submittedName>
</protein>
<dbReference type="EMBL" id="GBRH01171586">
    <property type="protein sequence ID" value="JAE26310.1"/>
    <property type="molecule type" value="Transcribed_RNA"/>
</dbReference>
<sequence length="24" mass="2815">MSINFKYLVLNYKSAFGMKSLCKE</sequence>
<reference evidence="1" key="1">
    <citation type="submission" date="2014-09" db="EMBL/GenBank/DDBJ databases">
        <authorList>
            <person name="Magalhaes I.L.F."/>
            <person name="Oliveira U."/>
            <person name="Santos F.R."/>
            <person name="Vidigal T.H.D.A."/>
            <person name="Brescovit A.D."/>
            <person name="Santos A.J."/>
        </authorList>
    </citation>
    <scope>NUCLEOTIDE SEQUENCE</scope>
    <source>
        <tissue evidence="1">Shoot tissue taken approximately 20 cm above the soil surface</tissue>
    </source>
</reference>
<reference evidence="1" key="2">
    <citation type="journal article" date="2015" name="Data Brief">
        <title>Shoot transcriptome of the giant reed, Arundo donax.</title>
        <authorList>
            <person name="Barrero R.A."/>
            <person name="Guerrero F.D."/>
            <person name="Moolhuijzen P."/>
            <person name="Goolsby J.A."/>
            <person name="Tidwell J."/>
            <person name="Bellgard S.E."/>
            <person name="Bellgard M.I."/>
        </authorList>
    </citation>
    <scope>NUCLEOTIDE SEQUENCE</scope>
    <source>
        <tissue evidence="1">Shoot tissue taken approximately 20 cm above the soil surface</tissue>
    </source>
</reference>